<dbReference type="AlphaFoldDB" id="A0A2Z6GB89"/>
<comment type="subcellular location">
    <subcellularLocation>
        <location evidence="1">Cell inner membrane</location>
        <topology evidence="1">Single-pass membrane protein</topology>
    </subcellularLocation>
</comment>
<dbReference type="PANTHER" id="PTHR35893">
    <property type="entry name" value="INNER MEMBRANE PROTEIN-RELATED"/>
    <property type="match status" value="1"/>
</dbReference>
<dbReference type="InterPro" id="IPR043604">
    <property type="entry name" value="DUF883_N"/>
</dbReference>
<dbReference type="RefSeq" id="WP_062627727.1">
    <property type="nucleotide sequence ID" value="NZ_AP018738.1"/>
</dbReference>
<name>A0A2Z6GB89_9PROT</name>
<keyword evidence="11" id="KW-1185">Reference proteome</keyword>
<dbReference type="Proteomes" id="UP000033070">
    <property type="component" value="Chromosome"/>
</dbReference>
<organism evidence="10 11">
    <name type="scientific">Ferriphaselus amnicola</name>
    <dbReference type="NCBI Taxonomy" id="1188319"/>
    <lineage>
        <taxon>Bacteria</taxon>
        <taxon>Pseudomonadati</taxon>
        <taxon>Pseudomonadota</taxon>
        <taxon>Betaproteobacteria</taxon>
        <taxon>Nitrosomonadales</taxon>
        <taxon>Gallionellaceae</taxon>
        <taxon>Ferriphaselus</taxon>
    </lineage>
</organism>
<dbReference type="EMBL" id="AP018738">
    <property type="protein sequence ID" value="BBE50716.1"/>
    <property type="molecule type" value="Genomic_DNA"/>
</dbReference>
<reference evidence="10 11" key="1">
    <citation type="submission" date="2018-06" db="EMBL/GenBank/DDBJ databases">
        <title>OYT1 Genome Sequencing.</title>
        <authorList>
            <person name="Kato S."/>
            <person name="Itoh T."/>
            <person name="Ohkuma M."/>
        </authorList>
    </citation>
    <scope>NUCLEOTIDE SEQUENCE [LARGE SCALE GENOMIC DNA]</scope>
    <source>
        <strain evidence="10 11">OYT1</strain>
    </source>
</reference>
<accession>A0A2Z6GB89</accession>
<evidence type="ECO:0000256" key="3">
    <source>
        <dbReference type="ARBA" id="ARBA00022475"/>
    </source>
</evidence>
<evidence type="ECO:0000256" key="7">
    <source>
        <dbReference type="ARBA" id="ARBA00023136"/>
    </source>
</evidence>
<comment type="similarity">
    <text evidence="2">Belongs to the ElaB/YgaM/YqjD family.</text>
</comment>
<dbReference type="Pfam" id="PF05957">
    <property type="entry name" value="DUF883"/>
    <property type="match status" value="1"/>
</dbReference>
<feature type="domain" description="DUF883" evidence="8">
    <location>
        <begin position="19"/>
        <end position="67"/>
    </location>
</feature>
<proteinExistence type="inferred from homology"/>
<dbReference type="STRING" id="1188319.OYT1_02635"/>
<protein>
    <recommendedName>
        <fullName evidence="12">DUF883 domain-containing protein</fullName>
    </recommendedName>
</protein>
<evidence type="ECO:0000259" key="9">
    <source>
        <dbReference type="Pfam" id="PF19029"/>
    </source>
</evidence>
<dbReference type="PANTHER" id="PTHR35893:SF3">
    <property type="entry name" value="INNER MEMBRANE PROTEIN"/>
    <property type="match status" value="1"/>
</dbReference>
<gene>
    <name evidence="10" type="ORF">OYT1_ch1156</name>
</gene>
<keyword evidence="6" id="KW-1133">Transmembrane helix</keyword>
<evidence type="ECO:0000256" key="2">
    <source>
        <dbReference type="ARBA" id="ARBA00010423"/>
    </source>
</evidence>
<sequence length="110" mass="11898">MDAKSSNLNAIIAPSKDRFMDEMRIVVADAEELLQATANQAGEGAAVARARIQKSLKVAKDRLIEAEAVVIERTRQAAKITDQYVHENPWKAIGISAGAGVIIGMLIARR</sequence>
<dbReference type="GO" id="GO:0005886">
    <property type="term" value="C:plasma membrane"/>
    <property type="evidence" value="ECO:0007669"/>
    <property type="project" value="UniProtKB-SubCell"/>
</dbReference>
<feature type="domain" description="DUF883" evidence="9">
    <location>
        <begin position="81"/>
        <end position="110"/>
    </location>
</feature>
<dbReference type="Pfam" id="PF19029">
    <property type="entry name" value="DUF883_C"/>
    <property type="match status" value="1"/>
</dbReference>
<keyword evidence="7" id="KW-0472">Membrane</keyword>
<evidence type="ECO:0000256" key="1">
    <source>
        <dbReference type="ARBA" id="ARBA00004377"/>
    </source>
</evidence>
<dbReference type="GO" id="GO:0043022">
    <property type="term" value="F:ribosome binding"/>
    <property type="evidence" value="ECO:0007669"/>
    <property type="project" value="InterPro"/>
</dbReference>
<evidence type="ECO:0000256" key="5">
    <source>
        <dbReference type="ARBA" id="ARBA00022692"/>
    </source>
</evidence>
<keyword evidence="4" id="KW-0997">Cell inner membrane</keyword>
<evidence type="ECO:0000313" key="10">
    <source>
        <dbReference type="EMBL" id="BBE50716.1"/>
    </source>
</evidence>
<evidence type="ECO:0008006" key="12">
    <source>
        <dbReference type="Google" id="ProtNLM"/>
    </source>
</evidence>
<evidence type="ECO:0000259" key="8">
    <source>
        <dbReference type="Pfam" id="PF05957"/>
    </source>
</evidence>
<evidence type="ECO:0000313" key="11">
    <source>
        <dbReference type="Proteomes" id="UP000033070"/>
    </source>
</evidence>
<evidence type="ECO:0000256" key="6">
    <source>
        <dbReference type="ARBA" id="ARBA00022989"/>
    </source>
</evidence>
<keyword evidence="5" id="KW-0812">Transmembrane</keyword>
<dbReference type="InterPro" id="IPR010279">
    <property type="entry name" value="YqjD/ElaB"/>
</dbReference>
<dbReference type="KEGG" id="fam:OYT1_ch1156"/>
<dbReference type="OrthoDB" id="9181874at2"/>
<dbReference type="InterPro" id="IPR043605">
    <property type="entry name" value="DUF883_C"/>
</dbReference>
<evidence type="ECO:0000256" key="4">
    <source>
        <dbReference type="ARBA" id="ARBA00022519"/>
    </source>
</evidence>
<keyword evidence="3" id="KW-1003">Cell membrane</keyword>